<keyword evidence="2" id="KW-0479">Metal-binding</keyword>
<feature type="signal peptide" evidence="7">
    <location>
        <begin position="1"/>
        <end position="20"/>
    </location>
</feature>
<evidence type="ECO:0000256" key="1">
    <source>
        <dbReference type="ARBA" id="ARBA00022670"/>
    </source>
</evidence>
<dbReference type="Gene3D" id="3.30.2010.10">
    <property type="entry name" value="Metalloproteases ('zincins'), catalytic domain"/>
    <property type="match status" value="1"/>
</dbReference>
<dbReference type="RefSeq" id="WP_055205217.1">
    <property type="nucleotide sequence ID" value="NZ_JACOOK010000003.1"/>
</dbReference>
<evidence type="ECO:0000313" key="9">
    <source>
        <dbReference type="EMBL" id="MBC5616660.1"/>
    </source>
</evidence>
<evidence type="ECO:0000313" key="10">
    <source>
        <dbReference type="Proteomes" id="UP000636891"/>
    </source>
</evidence>
<keyword evidence="4 6" id="KW-0862">Zinc</keyword>
<dbReference type="Proteomes" id="UP000636891">
    <property type="component" value="Unassembled WGS sequence"/>
</dbReference>
<dbReference type="PANTHER" id="PTHR22726">
    <property type="entry name" value="METALLOENDOPEPTIDASE OMA1"/>
    <property type="match status" value="1"/>
</dbReference>
<dbReference type="InterPro" id="IPR051156">
    <property type="entry name" value="Mito/Outer_Membr_Metalloprot"/>
</dbReference>
<name>A0ABR7CMV6_9BACT</name>
<reference evidence="9 10" key="1">
    <citation type="submission" date="2020-08" db="EMBL/GenBank/DDBJ databases">
        <title>Genome public.</title>
        <authorList>
            <person name="Liu C."/>
            <person name="Sun Q."/>
        </authorList>
    </citation>
    <scope>NUCLEOTIDE SEQUENCE [LARGE SCALE GENOMIC DNA]</scope>
    <source>
        <strain evidence="9 10">New-7</strain>
    </source>
</reference>
<sequence length="254" mass="27813">MKRNLVFVLLLTLFGTGASAQLKVGKLLKAGGNLISAVTLTDADIAEMSKSAVEKMDQENQVDTSDYHRRLQRLTENISVDGLKLNFKVYLTKDVNAFACGDGSVRVYSALMDTMSDSELMAIIGHEIGHVARTDTKDALKNAYLRSAAQNAAGSVSGSVAARLSESQLAELANSLAQAQYSQKQEYDADEYGFEFCLKNNVDPYAMYHALDKLADMSKTNRNNASAIVKAFATHPDSYKRAQRMKEKADALQH</sequence>
<proteinExistence type="inferred from homology"/>
<comment type="similarity">
    <text evidence="6">Belongs to the peptidase M48 family.</text>
</comment>
<keyword evidence="1 6" id="KW-0645">Protease</keyword>
<accession>A0ABR7CMV6</accession>
<comment type="cofactor">
    <cofactor evidence="6">
        <name>Zn(2+)</name>
        <dbReference type="ChEBI" id="CHEBI:29105"/>
    </cofactor>
    <text evidence="6">Binds 1 zinc ion per subunit.</text>
</comment>
<evidence type="ECO:0000259" key="8">
    <source>
        <dbReference type="Pfam" id="PF01435"/>
    </source>
</evidence>
<feature type="chain" id="PRO_5045597943" evidence="7">
    <location>
        <begin position="21"/>
        <end position="254"/>
    </location>
</feature>
<keyword evidence="5 6" id="KW-0482">Metalloprotease</keyword>
<dbReference type="InterPro" id="IPR001915">
    <property type="entry name" value="Peptidase_M48"/>
</dbReference>
<keyword evidence="3 6" id="KW-0378">Hydrolase</keyword>
<evidence type="ECO:0000256" key="4">
    <source>
        <dbReference type="ARBA" id="ARBA00022833"/>
    </source>
</evidence>
<dbReference type="GO" id="GO:0008237">
    <property type="term" value="F:metallopeptidase activity"/>
    <property type="evidence" value="ECO:0007669"/>
    <property type="project" value="UniProtKB-KW"/>
</dbReference>
<evidence type="ECO:0000256" key="2">
    <source>
        <dbReference type="ARBA" id="ARBA00022723"/>
    </source>
</evidence>
<dbReference type="Pfam" id="PF01435">
    <property type="entry name" value="Peptidase_M48"/>
    <property type="match status" value="1"/>
</dbReference>
<gene>
    <name evidence="9" type="ORF">H8S08_06450</name>
</gene>
<evidence type="ECO:0000256" key="3">
    <source>
        <dbReference type="ARBA" id="ARBA00022801"/>
    </source>
</evidence>
<keyword evidence="10" id="KW-1185">Reference proteome</keyword>
<dbReference type="EMBL" id="JACOOK010000003">
    <property type="protein sequence ID" value="MBC5616660.1"/>
    <property type="molecule type" value="Genomic_DNA"/>
</dbReference>
<evidence type="ECO:0000256" key="6">
    <source>
        <dbReference type="RuleBase" id="RU003983"/>
    </source>
</evidence>
<comment type="caution">
    <text evidence="9">The sequence shown here is derived from an EMBL/GenBank/DDBJ whole genome shotgun (WGS) entry which is preliminary data.</text>
</comment>
<keyword evidence="7" id="KW-0732">Signal</keyword>
<evidence type="ECO:0000256" key="7">
    <source>
        <dbReference type="SAM" id="SignalP"/>
    </source>
</evidence>
<organism evidence="9 10">
    <name type="scientific">Alistipes hominis</name>
    <dbReference type="NCBI Taxonomy" id="2763015"/>
    <lineage>
        <taxon>Bacteria</taxon>
        <taxon>Pseudomonadati</taxon>
        <taxon>Bacteroidota</taxon>
        <taxon>Bacteroidia</taxon>
        <taxon>Bacteroidales</taxon>
        <taxon>Rikenellaceae</taxon>
        <taxon>Alistipes</taxon>
    </lineage>
</organism>
<protein>
    <submittedName>
        <fullName evidence="9">M48 family metalloprotease</fullName>
    </submittedName>
</protein>
<dbReference type="PANTHER" id="PTHR22726:SF8">
    <property type="entry name" value="METALLOPROTEASE YCAL"/>
    <property type="match status" value="1"/>
</dbReference>
<evidence type="ECO:0000256" key="5">
    <source>
        <dbReference type="ARBA" id="ARBA00023049"/>
    </source>
</evidence>
<feature type="domain" description="Peptidase M48" evidence="8">
    <location>
        <begin position="65"/>
        <end position="247"/>
    </location>
</feature>